<evidence type="ECO:0000313" key="2">
    <source>
        <dbReference type="Proteomes" id="UP001055115"/>
    </source>
</evidence>
<dbReference type="GeneID" id="73333152"/>
<gene>
    <name evidence="1" type="ORF">ColSpa_12350</name>
</gene>
<evidence type="ECO:0000313" key="1">
    <source>
        <dbReference type="EMBL" id="GKT52169.1"/>
    </source>
</evidence>
<accession>A0AA37UL37</accession>
<keyword evidence="2" id="KW-1185">Reference proteome</keyword>
<name>A0AA37UL37_9PEZI</name>
<organism evidence="1 2">
    <name type="scientific">Colletotrichum spaethianum</name>
    <dbReference type="NCBI Taxonomy" id="700344"/>
    <lineage>
        <taxon>Eukaryota</taxon>
        <taxon>Fungi</taxon>
        <taxon>Dikarya</taxon>
        <taxon>Ascomycota</taxon>
        <taxon>Pezizomycotina</taxon>
        <taxon>Sordariomycetes</taxon>
        <taxon>Hypocreomycetidae</taxon>
        <taxon>Glomerellales</taxon>
        <taxon>Glomerellaceae</taxon>
        <taxon>Colletotrichum</taxon>
        <taxon>Colletotrichum spaethianum species complex</taxon>
    </lineage>
</organism>
<proteinExistence type="predicted"/>
<comment type="caution">
    <text evidence="1">The sequence shown here is derived from an EMBL/GenBank/DDBJ whole genome shotgun (WGS) entry which is preliminary data.</text>
</comment>
<sequence length="87" mass="9883">MPVEVDFLRVNTTFRAAEQTEVLASTRIHGQDEEERGRPSLSALGDQPVGATRACVWLTRWGQSWGWVVVAKQRQEETPEHMTSCDR</sequence>
<reference evidence="1 2" key="1">
    <citation type="submission" date="2022-03" db="EMBL/GenBank/DDBJ databases">
        <title>Genome data of Colletotrichum spp.</title>
        <authorList>
            <person name="Utami Y.D."/>
            <person name="Hiruma K."/>
        </authorList>
    </citation>
    <scope>NUCLEOTIDE SEQUENCE [LARGE SCALE GENOMIC DNA]</scope>
    <source>
        <strain evidence="1 2">MAFF 239500</strain>
    </source>
</reference>
<dbReference type="Proteomes" id="UP001055115">
    <property type="component" value="Unassembled WGS sequence"/>
</dbReference>
<dbReference type="AlphaFoldDB" id="A0AA37UL37"/>
<dbReference type="RefSeq" id="XP_049134519.1">
    <property type="nucleotide sequence ID" value="XM_049278562.1"/>
</dbReference>
<protein>
    <submittedName>
        <fullName evidence="1">Uncharacterized protein</fullName>
    </submittedName>
</protein>
<dbReference type="EMBL" id="BQXU01000062">
    <property type="protein sequence ID" value="GKT52169.1"/>
    <property type="molecule type" value="Genomic_DNA"/>
</dbReference>